<dbReference type="PANTHER" id="PTHR46577:SF1">
    <property type="entry name" value="HTH-TYPE TRANSCRIPTIONAL REGULATORY PROTEIN GABR"/>
    <property type="match status" value="1"/>
</dbReference>
<dbReference type="Pfam" id="PF00155">
    <property type="entry name" value="Aminotran_1_2"/>
    <property type="match status" value="1"/>
</dbReference>
<evidence type="ECO:0000256" key="2">
    <source>
        <dbReference type="ARBA" id="ARBA00022898"/>
    </source>
</evidence>
<dbReference type="GO" id="GO:0003677">
    <property type="term" value="F:DNA binding"/>
    <property type="evidence" value="ECO:0007669"/>
    <property type="project" value="UniProtKB-KW"/>
</dbReference>
<evidence type="ECO:0000256" key="1">
    <source>
        <dbReference type="ARBA" id="ARBA00005384"/>
    </source>
</evidence>
<dbReference type="InterPro" id="IPR004839">
    <property type="entry name" value="Aminotransferase_I/II_large"/>
</dbReference>
<evidence type="ECO:0000313" key="8">
    <source>
        <dbReference type="Proteomes" id="UP000319986"/>
    </source>
</evidence>
<gene>
    <name evidence="7" type="ORF">CVA01_19030</name>
</gene>
<keyword evidence="5" id="KW-0804">Transcription</keyword>
<dbReference type="Gene3D" id="3.40.640.10">
    <property type="entry name" value="Type I PLP-dependent aspartate aminotransferase-like (Major domain)"/>
    <property type="match status" value="1"/>
</dbReference>
<name>A0A4Y4C456_9CORY</name>
<dbReference type="CDD" id="cd07377">
    <property type="entry name" value="WHTH_GntR"/>
    <property type="match status" value="1"/>
</dbReference>
<feature type="domain" description="HTH gntR-type" evidence="6">
    <location>
        <begin position="30"/>
        <end position="98"/>
    </location>
</feature>
<comment type="similarity">
    <text evidence="1">In the C-terminal section; belongs to the class-I pyridoxal-phosphate-dependent aminotransferase family.</text>
</comment>
<dbReference type="Gene3D" id="1.10.10.10">
    <property type="entry name" value="Winged helix-like DNA-binding domain superfamily/Winged helix DNA-binding domain"/>
    <property type="match status" value="1"/>
</dbReference>
<dbReference type="GO" id="GO:0003700">
    <property type="term" value="F:DNA-binding transcription factor activity"/>
    <property type="evidence" value="ECO:0007669"/>
    <property type="project" value="InterPro"/>
</dbReference>
<evidence type="ECO:0000259" key="6">
    <source>
        <dbReference type="PROSITE" id="PS50949"/>
    </source>
</evidence>
<dbReference type="CDD" id="cd00609">
    <property type="entry name" value="AAT_like"/>
    <property type="match status" value="1"/>
</dbReference>
<reference evidence="7 8" key="1">
    <citation type="submission" date="2019-06" db="EMBL/GenBank/DDBJ databases">
        <title>Whole genome shotgun sequence of Corynebacterium variabile NBRC 15286.</title>
        <authorList>
            <person name="Hosoyama A."/>
            <person name="Uohara A."/>
            <person name="Ohji S."/>
            <person name="Ichikawa N."/>
        </authorList>
    </citation>
    <scope>NUCLEOTIDE SEQUENCE [LARGE SCALE GENOMIC DNA]</scope>
    <source>
        <strain evidence="7 8">NBRC 15286</strain>
    </source>
</reference>
<keyword evidence="2" id="KW-0663">Pyridoxal phosphate</keyword>
<dbReference type="SMART" id="SM00345">
    <property type="entry name" value="HTH_GNTR"/>
    <property type="match status" value="1"/>
</dbReference>
<evidence type="ECO:0000256" key="5">
    <source>
        <dbReference type="ARBA" id="ARBA00023163"/>
    </source>
</evidence>
<dbReference type="Pfam" id="PF00392">
    <property type="entry name" value="GntR"/>
    <property type="match status" value="1"/>
</dbReference>
<keyword evidence="4" id="KW-0238">DNA-binding</keyword>
<organism evidence="7 8">
    <name type="scientific">Corynebacterium variabile</name>
    <dbReference type="NCBI Taxonomy" id="1727"/>
    <lineage>
        <taxon>Bacteria</taxon>
        <taxon>Bacillati</taxon>
        <taxon>Actinomycetota</taxon>
        <taxon>Actinomycetes</taxon>
        <taxon>Mycobacteriales</taxon>
        <taxon>Corynebacteriaceae</taxon>
        <taxon>Corynebacterium</taxon>
    </lineage>
</organism>
<accession>A0A4Y4C456</accession>
<protein>
    <submittedName>
        <fullName evidence="7">GntR family transcriptional regulator</fullName>
    </submittedName>
</protein>
<dbReference type="InterPro" id="IPR015421">
    <property type="entry name" value="PyrdxlP-dep_Trfase_major"/>
</dbReference>
<dbReference type="InterPro" id="IPR036390">
    <property type="entry name" value="WH_DNA-bd_sf"/>
</dbReference>
<dbReference type="GO" id="GO:0030170">
    <property type="term" value="F:pyridoxal phosphate binding"/>
    <property type="evidence" value="ECO:0007669"/>
    <property type="project" value="InterPro"/>
</dbReference>
<evidence type="ECO:0000256" key="3">
    <source>
        <dbReference type="ARBA" id="ARBA00023015"/>
    </source>
</evidence>
<dbReference type="InterPro" id="IPR051446">
    <property type="entry name" value="HTH_trans_reg/aminotransferase"/>
</dbReference>
<dbReference type="PROSITE" id="PS50949">
    <property type="entry name" value="HTH_GNTR"/>
    <property type="match status" value="1"/>
</dbReference>
<sequence length="523" mass="57222">MGHGRYGERMTSRTPQQATTDDWAALAGIRPLHARVAEYLRQGLRRGVYPLNRPLPPSRVLSEQLGVSRTTVQTALQQLVDERLIVSRPRSGMYPVAATVVEETPCAPVDWNQLLYQVAPEVPQIVEPDHARYPFPFLSGQIEPAAFPTRSWLKAVNQAMSGKNLRVALGDPREGDDPELVAALIEEVLALRGVHVGPEEVMITVGTQQGLNLIRRALLGPGVKVAMENPGYVDAQNIFAASGAQLQYMAVDRSGAVAEDAVDAHVVFLTPSSHHPTSVTLSPERRRRFLALADKQDAVIIEDDYDAEIRLQGPPLAPMKSVDRSGRVVYLGTFSKYLAPGLRMGYVVAAPELIAQLRRFRHYATKAPSPMLQRSLALFIRSGDYARQMRSYRVRARSKFDHFTEAVGEYLPEFADQLTVPQMNMWLRMGGGVDGFTGGAGDLGEACDAAGAGDAGEWARRARSHGVLVTPGSLHYAPGTVARRDELRVGLASIPEARIAAGVRELGDALRLFLDSSRGLHDF</sequence>
<dbReference type="InterPro" id="IPR000524">
    <property type="entry name" value="Tscrpt_reg_HTH_GntR"/>
</dbReference>
<dbReference type="EMBL" id="BJNT01000014">
    <property type="protein sequence ID" value="GEC86589.1"/>
    <property type="molecule type" value="Genomic_DNA"/>
</dbReference>
<dbReference type="PRINTS" id="PR00035">
    <property type="entry name" value="HTHGNTR"/>
</dbReference>
<dbReference type="AlphaFoldDB" id="A0A4Y4C456"/>
<dbReference type="InterPro" id="IPR036388">
    <property type="entry name" value="WH-like_DNA-bd_sf"/>
</dbReference>
<comment type="caution">
    <text evidence="7">The sequence shown here is derived from an EMBL/GenBank/DDBJ whole genome shotgun (WGS) entry which is preliminary data.</text>
</comment>
<dbReference type="Proteomes" id="UP000319986">
    <property type="component" value="Unassembled WGS sequence"/>
</dbReference>
<keyword evidence="3" id="KW-0805">Transcription regulation</keyword>
<proteinExistence type="inferred from homology"/>
<evidence type="ECO:0000313" key="7">
    <source>
        <dbReference type="EMBL" id="GEC86589.1"/>
    </source>
</evidence>
<dbReference type="SUPFAM" id="SSF53383">
    <property type="entry name" value="PLP-dependent transferases"/>
    <property type="match status" value="1"/>
</dbReference>
<dbReference type="SUPFAM" id="SSF46785">
    <property type="entry name" value="Winged helix' DNA-binding domain"/>
    <property type="match status" value="1"/>
</dbReference>
<dbReference type="PANTHER" id="PTHR46577">
    <property type="entry name" value="HTH-TYPE TRANSCRIPTIONAL REGULATORY PROTEIN GABR"/>
    <property type="match status" value="1"/>
</dbReference>
<evidence type="ECO:0000256" key="4">
    <source>
        <dbReference type="ARBA" id="ARBA00023125"/>
    </source>
</evidence>
<dbReference type="InterPro" id="IPR015424">
    <property type="entry name" value="PyrdxlP-dep_Trfase"/>
</dbReference>